<evidence type="ECO:0000313" key="2">
    <source>
        <dbReference type="Proteomes" id="UP000031671"/>
    </source>
</evidence>
<comment type="caution">
    <text evidence="1">The sequence shown here is derived from an EMBL/GenBank/DDBJ whole genome shotgun (WGS) entry which is preliminary data.</text>
</comment>
<reference evidence="1 2" key="1">
    <citation type="submission" date="2015-01" db="EMBL/GenBank/DDBJ databases">
        <title>Vibrio sp. C1 JCM 19231 whole genome shotgun sequence.</title>
        <authorList>
            <person name="Sawabe T."/>
            <person name="Meirelles P."/>
            <person name="Feng G."/>
            <person name="Sayaka M."/>
            <person name="Hattori M."/>
            <person name="Ohkuma M."/>
        </authorList>
    </citation>
    <scope>NUCLEOTIDE SEQUENCE [LARGE SCALE GENOMIC DNA]</scope>
    <source>
        <strain evidence="2">JCM 19231</strain>
    </source>
</reference>
<reference evidence="1 2" key="2">
    <citation type="submission" date="2015-01" db="EMBL/GenBank/DDBJ databases">
        <authorList>
            <consortium name="NBRP consortium"/>
            <person name="Sawabe T."/>
            <person name="Meirelles P."/>
            <person name="Feng G."/>
            <person name="Sayaka M."/>
            <person name="Hattori M."/>
            <person name="Ohkuma M."/>
        </authorList>
    </citation>
    <scope>NUCLEOTIDE SEQUENCE [LARGE SCALE GENOMIC DNA]</scope>
    <source>
        <strain evidence="2">JCM 19231</strain>
    </source>
</reference>
<evidence type="ECO:0000313" key="1">
    <source>
        <dbReference type="EMBL" id="GAM54703.1"/>
    </source>
</evidence>
<name>A0A0B8NU77_9VIBR</name>
<gene>
    <name evidence="1" type="ORF">JCM19231_3791</name>
</gene>
<dbReference type="AlphaFoldDB" id="A0A0B8NU77"/>
<dbReference type="Proteomes" id="UP000031671">
    <property type="component" value="Unassembled WGS sequence"/>
</dbReference>
<protein>
    <submittedName>
        <fullName evidence="1">Uncharacterized protein</fullName>
    </submittedName>
</protein>
<keyword evidence="2" id="KW-1185">Reference proteome</keyword>
<proteinExistence type="predicted"/>
<organism evidence="1 2">
    <name type="scientific">Vibrio ishigakensis</name>
    <dbReference type="NCBI Taxonomy" id="1481914"/>
    <lineage>
        <taxon>Bacteria</taxon>
        <taxon>Pseudomonadati</taxon>
        <taxon>Pseudomonadota</taxon>
        <taxon>Gammaproteobacteria</taxon>
        <taxon>Vibrionales</taxon>
        <taxon>Vibrionaceae</taxon>
        <taxon>Vibrio</taxon>
    </lineage>
</organism>
<sequence>MLAAALLAPKAIVNEAHAVTMLDSDKAPYTTAAPALTWMRKSS</sequence>
<accession>A0A0B8NU77</accession>
<dbReference type="EMBL" id="BBRZ01000006">
    <property type="protein sequence ID" value="GAM54703.1"/>
    <property type="molecule type" value="Genomic_DNA"/>
</dbReference>